<dbReference type="Gene3D" id="1.10.287.130">
    <property type="match status" value="1"/>
</dbReference>
<dbReference type="SMART" id="SM00448">
    <property type="entry name" value="REC"/>
    <property type="match status" value="1"/>
</dbReference>
<dbReference type="Proteomes" id="UP000008385">
    <property type="component" value="Chromosome"/>
</dbReference>
<dbReference type="FunFam" id="3.30.565.10:FF:000006">
    <property type="entry name" value="Sensor histidine kinase WalK"/>
    <property type="match status" value="1"/>
</dbReference>
<dbReference type="Pfam" id="PF13426">
    <property type="entry name" value="PAS_9"/>
    <property type="match status" value="1"/>
</dbReference>
<evidence type="ECO:0000256" key="1">
    <source>
        <dbReference type="ARBA" id="ARBA00000085"/>
    </source>
</evidence>
<dbReference type="Gene3D" id="3.40.50.2300">
    <property type="match status" value="1"/>
</dbReference>
<protein>
    <recommendedName>
        <fullName evidence="3">histidine kinase</fullName>
        <ecNumber evidence="3">2.7.13.3</ecNumber>
    </recommendedName>
</protein>
<dbReference type="InterPro" id="IPR036890">
    <property type="entry name" value="HATPase_C_sf"/>
</dbReference>
<dbReference type="SUPFAM" id="SSF55785">
    <property type="entry name" value="PYP-like sensor domain (PAS domain)"/>
    <property type="match status" value="2"/>
</dbReference>
<dbReference type="STRING" id="365046.Rta_21730"/>
<evidence type="ECO:0000313" key="15">
    <source>
        <dbReference type="Proteomes" id="UP000008385"/>
    </source>
</evidence>
<dbReference type="EC" id="2.7.13.3" evidence="3"/>
<dbReference type="PATRIC" id="fig|365046.3.peg.2226"/>
<reference evidence="14 15" key="2">
    <citation type="journal article" date="2011" name="PLoS ONE">
        <title>The Cyst-Dividing Bacterium Ramlibacter tataouinensis TTB310 Genome Reveals a Well-Stocked Toolbox for Adaptation to a Desert Environment.</title>
        <authorList>
            <person name="De Luca G."/>
            <person name="Barakat M."/>
            <person name="Ortet P."/>
            <person name="Fochesato S."/>
            <person name="Jourlin-Castelli C."/>
            <person name="Ansaldi M."/>
            <person name="Py B."/>
            <person name="Fichant G."/>
            <person name="Coutinho P.M."/>
            <person name="Voulhoux R."/>
            <person name="Bastien O."/>
            <person name="Marechal E."/>
            <person name="Henrissat B."/>
            <person name="Quentin Y."/>
            <person name="Noirot P."/>
            <person name="Filloux A."/>
            <person name="Mejean V."/>
            <person name="Dubow M.S."/>
            <person name="Barras F."/>
            <person name="Barbe V."/>
            <person name="Weissenbach J."/>
            <person name="Mihalcescu I."/>
            <person name="Vermeglio A."/>
            <person name="Achouak W."/>
            <person name="Heulin T."/>
        </authorList>
    </citation>
    <scope>NUCLEOTIDE SEQUENCE [LARGE SCALE GENOMIC DNA]</scope>
    <source>
        <strain evidence="15">ATCC BAA-407 / DSM 14655 / LMG 21543 / TTB310</strain>
    </source>
</reference>
<feature type="modified residue" description="4-aspartylphosphate" evidence="9">
    <location>
        <position position="580"/>
    </location>
</feature>
<dbReference type="PANTHER" id="PTHR43047">
    <property type="entry name" value="TWO-COMPONENT HISTIDINE PROTEIN KINASE"/>
    <property type="match status" value="1"/>
</dbReference>
<organism evidence="14 15">
    <name type="scientific">Ramlibacter tataouinensis (strain ATCC BAA-407 / DSM 14655 / LMG 21543 / TTB310)</name>
    <dbReference type="NCBI Taxonomy" id="365046"/>
    <lineage>
        <taxon>Bacteria</taxon>
        <taxon>Pseudomonadati</taxon>
        <taxon>Pseudomonadota</taxon>
        <taxon>Betaproteobacteria</taxon>
        <taxon>Burkholderiales</taxon>
        <taxon>Comamonadaceae</taxon>
        <taxon>Ramlibacter</taxon>
    </lineage>
</organism>
<evidence type="ECO:0000256" key="5">
    <source>
        <dbReference type="ARBA" id="ARBA00022679"/>
    </source>
</evidence>
<dbReference type="InterPro" id="IPR001789">
    <property type="entry name" value="Sig_transdc_resp-reg_receiver"/>
</dbReference>
<dbReference type="AlphaFoldDB" id="F5XZ99"/>
<dbReference type="PROSITE" id="PS50113">
    <property type="entry name" value="PAC"/>
    <property type="match status" value="2"/>
</dbReference>
<dbReference type="CDD" id="cd17580">
    <property type="entry name" value="REC_2_DhkD-like"/>
    <property type="match status" value="1"/>
</dbReference>
<dbReference type="EMBL" id="CP000245">
    <property type="protein sequence ID" value="AEG93269.1"/>
    <property type="molecule type" value="Genomic_DNA"/>
</dbReference>
<feature type="domain" description="Response regulatory" evidence="11">
    <location>
        <begin position="531"/>
        <end position="647"/>
    </location>
</feature>
<keyword evidence="6 14" id="KW-0418">Kinase</keyword>
<evidence type="ECO:0000259" key="13">
    <source>
        <dbReference type="PROSITE" id="PS50113"/>
    </source>
</evidence>
<dbReference type="eggNOG" id="COG2205">
    <property type="taxonomic scope" value="Bacteria"/>
</dbReference>
<dbReference type="Gene3D" id="2.10.70.100">
    <property type="match status" value="1"/>
</dbReference>
<dbReference type="InterPro" id="IPR000014">
    <property type="entry name" value="PAS"/>
</dbReference>
<evidence type="ECO:0000259" key="10">
    <source>
        <dbReference type="PROSITE" id="PS50109"/>
    </source>
</evidence>
<dbReference type="KEGG" id="rta:Rta_21730"/>
<evidence type="ECO:0000256" key="2">
    <source>
        <dbReference type="ARBA" id="ARBA00004429"/>
    </source>
</evidence>
<dbReference type="GO" id="GO:0009927">
    <property type="term" value="F:histidine phosphotransfer kinase activity"/>
    <property type="evidence" value="ECO:0007669"/>
    <property type="project" value="TreeGrafter"/>
</dbReference>
<evidence type="ECO:0000259" key="12">
    <source>
        <dbReference type="PROSITE" id="PS50112"/>
    </source>
</evidence>
<dbReference type="CDD" id="cd00075">
    <property type="entry name" value="HATPase"/>
    <property type="match status" value="1"/>
</dbReference>
<comment type="subcellular location">
    <subcellularLocation>
        <location evidence="2">Cell inner membrane</location>
        <topology evidence="2">Multi-pass membrane protein</topology>
    </subcellularLocation>
</comment>
<dbReference type="Gene3D" id="3.30.450.20">
    <property type="entry name" value="PAS domain"/>
    <property type="match status" value="2"/>
</dbReference>
<dbReference type="InterPro" id="IPR001610">
    <property type="entry name" value="PAC"/>
</dbReference>
<evidence type="ECO:0000256" key="7">
    <source>
        <dbReference type="ARBA" id="ARBA00023012"/>
    </source>
</evidence>
<dbReference type="SUPFAM" id="SSF55874">
    <property type="entry name" value="ATPase domain of HSP90 chaperone/DNA topoisomerase II/histidine kinase"/>
    <property type="match status" value="1"/>
</dbReference>
<dbReference type="InterPro" id="IPR036097">
    <property type="entry name" value="HisK_dim/P_sf"/>
</dbReference>
<evidence type="ECO:0000313" key="14">
    <source>
        <dbReference type="EMBL" id="AEG93269.1"/>
    </source>
</evidence>
<accession>F5XZ99</accession>
<dbReference type="InterPro" id="IPR013655">
    <property type="entry name" value="PAS_fold_3"/>
</dbReference>
<feature type="domain" description="Histidine kinase" evidence="10">
    <location>
        <begin position="289"/>
        <end position="508"/>
    </location>
</feature>
<dbReference type="GO" id="GO:0000155">
    <property type="term" value="F:phosphorelay sensor kinase activity"/>
    <property type="evidence" value="ECO:0007669"/>
    <property type="project" value="InterPro"/>
</dbReference>
<dbReference type="FunFam" id="1.10.287.130:FF:000001">
    <property type="entry name" value="Two-component sensor histidine kinase"/>
    <property type="match status" value="1"/>
</dbReference>
<dbReference type="SMART" id="SM00086">
    <property type="entry name" value="PAC"/>
    <property type="match status" value="2"/>
</dbReference>
<dbReference type="PROSITE" id="PS50110">
    <property type="entry name" value="RESPONSE_REGULATORY"/>
    <property type="match status" value="1"/>
</dbReference>
<name>F5XZ99_RAMTT</name>
<dbReference type="InterPro" id="IPR003594">
    <property type="entry name" value="HATPase_dom"/>
</dbReference>
<dbReference type="PROSITE" id="PS50112">
    <property type="entry name" value="PAS"/>
    <property type="match status" value="1"/>
</dbReference>
<dbReference type="InterPro" id="IPR003661">
    <property type="entry name" value="HisK_dim/P_dom"/>
</dbReference>
<dbReference type="GO" id="GO:0005886">
    <property type="term" value="C:plasma membrane"/>
    <property type="evidence" value="ECO:0007669"/>
    <property type="project" value="UniProtKB-SubCell"/>
</dbReference>
<evidence type="ECO:0000256" key="4">
    <source>
        <dbReference type="ARBA" id="ARBA00022553"/>
    </source>
</evidence>
<dbReference type="Pfam" id="PF00072">
    <property type="entry name" value="Response_reg"/>
    <property type="match status" value="1"/>
</dbReference>
<dbReference type="Pfam" id="PF08447">
    <property type="entry name" value="PAS_3"/>
    <property type="match status" value="1"/>
</dbReference>
<dbReference type="Pfam" id="PF02518">
    <property type="entry name" value="HATPase_c"/>
    <property type="match status" value="1"/>
</dbReference>
<keyword evidence="8" id="KW-0472">Membrane</keyword>
<comment type="catalytic activity">
    <reaction evidence="1">
        <text>ATP + protein L-histidine = ADP + protein N-phospho-L-histidine.</text>
        <dbReference type="EC" id="2.7.13.3"/>
    </reaction>
</comment>
<evidence type="ECO:0000256" key="9">
    <source>
        <dbReference type="PROSITE-ProRule" id="PRU00169"/>
    </source>
</evidence>
<feature type="domain" description="PAS" evidence="12">
    <location>
        <begin position="31"/>
        <end position="72"/>
    </location>
</feature>
<dbReference type="Pfam" id="PF00512">
    <property type="entry name" value="HisKA"/>
    <property type="match status" value="1"/>
</dbReference>
<dbReference type="SUPFAM" id="SSF47384">
    <property type="entry name" value="Homodimeric domain of signal transducing histidine kinase"/>
    <property type="match status" value="1"/>
</dbReference>
<gene>
    <name evidence="14" type="ordered locus">Rta_21730</name>
</gene>
<dbReference type="InterPro" id="IPR005467">
    <property type="entry name" value="His_kinase_dom"/>
</dbReference>
<dbReference type="eggNOG" id="COG0745">
    <property type="taxonomic scope" value="Bacteria"/>
</dbReference>
<dbReference type="PROSITE" id="PS50109">
    <property type="entry name" value="HIS_KIN"/>
    <property type="match status" value="1"/>
</dbReference>
<feature type="domain" description="PAC" evidence="13">
    <location>
        <begin position="219"/>
        <end position="271"/>
    </location>
</feature>
<dbReference type="SMART" id="SM00387">
    <property type="entry name" value="HATPase_c"/>
    <property type="match status" value="1"/>
</dbReference>
<dbReference type="RefSeq" id="WP_013901501.1">
    <property type="nucleotide sequence ID" value="NC_015677.1"/>
</dbReference>
<keyword evidence="15" id="KW-1185">Reference proteome</keyword>
<evidence type="ECO:0000256" key="6">
    <source>
        <dbReference type="ARBA" id="ARBA00022777"/>
    </source>
</evidence>
<dbReference type="InterPro" id="IPR035965">
    <property type="entry name" value="PAS-like_dom_sf"/>
</dbReference>
<dbReference type="CDD" id="cd00130">
    <property type="entry name" value="PAS"/>
    <property type="match status" value="2"/>
</dbReference>
<keyword evidence="5" id="KW-0808">Transferase</keyword>
<dbReference type="HOGENOM" id="CLU_000445_114_15_4"/>
<keyword evidence="7" id="KW-0902">Two-component regulatory system</keyword>
<sequence length="650" mass="72230">MPNQYLATSLPEHELAELHRLMTEEIKEVAVFFMNTEGIITTWNRAAEDMKGYTPQDAIGSHLGLLYTEEDRARGWPEHNLGEARKHGFYREESWRRRKDGRLFWARIALTALRDRTGQLVGFSKVTMDLTDHKLLESCVNEREEIRRILHAANAGMWTWHPASDRIDVSADFLGLLGHAHGPTTMSLPEWMAFVDPQDRELVARRFETARASGADEPLVMDVRLCKKDGSCRWFHVRADWSRASPQQPYALSGVNVDIHDLKTAEEELRRAFGKLKEADKRKDEFLAMLAHELRNPLAPIRSAAELLKRIDVAEPRVRKTSEIIARQVDHMTHLVDDLLDVSRVTRGVATLDKEPLDVRHIVMDAVEQVDPLLRTRRHELALQLSPETAVVYGDHKRLVQVMANLLNNAAKYTPEGGRIQLRTQVRGAQEVVLEVIDNGIGMEPELAARAFELFAQAERTPDRSSGGLGLGLALVKSLVELHGGSVHCSSEGAGKGSCFSVGLPLVSAQVAAPAPQLPEAAPQSIQQRLRVMVVDDNADAAHMLAMFLEADGHQVQVEHDARQALERARVDPPDVCLLDLGLPDMDGNELARQLKSHAETAGAVLVAVTGYGGEHDRTEALAAGFSQHLVKPVDPAQLTLLLSRIRPAP</sequence>
<evidence type="ECO:0000259" key="11">
    <source>
        <dbReference type="PROSITE" id="PS50110"/>
    </source>
</evidence>
<dbReference type="SUPFAM" id="SSF52172">
    <property type="entry name" value="CheY-like"/>
    <property type="match status" value="1"/>
</dbReference>
<dbReference type="SMART" id="SM00091">
    <property type="entry name" value="PAS"/>
    <property type="match status" value="2"/>
</dbReference>
<dbReference type="Gene3D" id="3.30.565.10">
    <property type="entry name" value="Histidine kinase-like ATPase, C-terminal domain"/>
    <property type="match status" value="1"/>
</dbReference>
<dbReference type="InterPro" id="IPR000700">
    <property type="entry name" value="PAS-assoc_C"/>
</dbReference>
<dbReference type="InterPro" id="IPR011006">
    <property type="entry name" value="CheY-like_superfamily"/>
</dbReference>
<feature type="domain" description="PAC" evidence="13">
    <location>
        <begin position="90"/>
        <end position="142"/>
    </location>
</feature>
<keyword evidence="4 9" id="KW-0597">Phosphoprotein</keyword>
<dbReference type="PRINTS" id="PR00344">
    <property type="entry name" value="BCTRLSENSOR"/>
</dbReference>
<evidence type="ECO:0000256" key="8">
    <source>
        <dbReference type="ARBA" id="ARBA00023136"/>
    </source>
</evidence>
<proteinExistence type="predicted"/>
<dbReference type="CDD" id="cd00082">
    <property type="entry name" value="HisKA"/>
    <property type="match status" value="1"/>
</dbReference>
<dbReference type="InterPro" id="IPR004358">
    <property type="entry name" value="Sig_transdc_His_kin-like_C"/>
</dbReference>
<dbReference type="SMART" id="SM00388">
    <property type="entry name" value="HisKA"/>
    <property type="match status" value="1"/>
</dbReference>
<dbReference type="PANTHER" id="PTHR43047:SF72">
    <property type="entry name" value="OSMOSENSING HISTIDINE PROTEIN KINASE SLN1"/>
    <property type="match status" value="1"/>
</dbReference>
<evidence type="ECO:0000256" key="3">
    <source>
        <dbReference type="ARBA" id="ARBA00012438"/>
    </source>
</evidence>
<dbReference type="NCBIfam" id="TIGR00229">
    <property type="entry name" value="sensory_box"/>
    <property type="match status" value="2"/>
</dbReference>
<dbReference type="OrthoDB" id="9810730at2"/>
<reference evidence="15" key="1">
    <citation type="submission" date="2006-01" db="EMBL/GenBank/DDBJ databases">
        <title>Genome of the cyst-dividing bacterium Ramlibacter tataouinensis.</title>
        <authorList>
            <person name="Barakat M."/>
            <person name="Ortet P."/>
            <person name="De Luca G."/>
            <person name="Jourlin-Castelli C."/>
            <person name="Ansaldi M."/>
            <person name="Py B."/>
            <person name="Fichant G."/>
            <person name="Coutinho P."/>
            <person name="Voulhoux R."/>
            <person name="Bastien O."/>
            <person name="Roy S."/>
            <person name="Marechal E."/>
            <person name="Henrissat B."/>
            <person name="Quentin Y."/>
            <person name="Noirot P."/>
            <person name="Filloux A."/>
            <person name="Mejean V."/>
            <person name="DuBow M."/>
            <person name="Barras F."/>
            <person name="Heulin T."/>
        </authorList>
    </citation>
    <scope>NUCLEOTIDE SEQUENCE [LARGE SCALE GENOMIC DNA]</scope>
    <source>
        <strain evidence="15">ATCC BAA-407 / DSM 14655 / LMG 21543 / TTB310</strain>
    </source>
</reference>